<feature type="transmembrane region" description="Helical" evidence="16">
    <location>
        <begin position="150"/>
        <end position="171"/>
    </location>
</feature>
<protein>
    <recommendedName>
        <fullName evidence="4 16">NADH-ubiquinone oxidoreductase chain 4</fullName>
        <ecNumber evidence="3 16">7.1.1.2</ecNumber>
    </recommendedName>
</protein>
<evidence type="ECO:0000256" key="7">
    <source>
        <dbReference type="ARBA" id="ARBA00022692"/>
    </source>
</evidence>
<evidence type="ECO:0000256" key="13">
    <source>
        <dbReference type="ARBA" id="ARBA00023128"/>
    </source>
</evidence>
<comment type="function">
    <text evidence="16">Core subunit of the mitochondrial membrane respiratory chain NADH dehydrogenase (Complex I) which catalyzes electron transfer from NADH through the respiratory chain, using ubiquinone as an electron acceptor. Essential for the catalytic activity and assembly of complex I.</text>
</comment>
<dbReference type="EMBL" id="KT726960">
    <property type="protein sequence ID" value="ALO81698.1"/>
    <property type="molecule type" value="Genomic_DNA"/>
</dbReference>
<proteinExistence type="inferred from homology"/>
<keyword evidence="6 16" id="KW-0679">Respiratory chain</keyword>
<gene>
    <name evidence="19" type="primary">NAD4</name>
</gene>
<accession>A0A0S2N0E1</accession>
<evidence type="ECO:0000256" key="6">
    <source>
        <dbReference type="ARBA" id="ARBA00022660"/>
    </source>
</evidence>
<feature type="transmembrane region" description="Helical" evidence="16">
    <location>
        <begin position="245"/>
        <end position="267"/>
    </location>
</feature>
<keyword evidence="5 16" id="KW-0813">Transport</keyword>
<evidence type="ECO:0000256" key="4">
    <source>
        <dbReference type="ARBA" id="ARBA00021006"/>
    </source>
</evidence>
<keyword evidence="11 16" id="KW-0520">NAD</keyword>
<comment type="subcellular location">
    <subcellularLocation>
        <location evidence="1 16">Mitochondrion membrane</location>
        <topology evidence="1 16">Multi-pass membrane protein</topology>
    </subcellularLocation>
</comment>
<dbReference type="GO" id="GO:0003954">
    <property type="term" value="F:NADH dehydrogenase activity"/>
    <property type="evidence" value="ECO:0007669"/>
    <property type="project" value="TreeGrafter"/>
</dbReference>
<keyword evidence="12 16" id="KW-0830">Ubiquinone</keyword>
<dbReference type="PANTHER" id="PTHR43507:SF20">
    <property type="entry name" value="NADH-UBIQUINONE OXIDOREDUCTASE CHAIN 4"/>
    <property type="match status" value="1"/>
</dbReference>
<sequence>MFGMFSSGSGWKFSSLGVLGWDSMSMSLIFLVFWISGMMMMASYSLESKGSSYMFYSLVYLLTVILFLCFSIMNMFYFYLVFEASLIPTLMLILGWGYQPERLQAGSYMLMYTVSASLPLLMGVLCVYSLFGGINFFSVVYVDSLMTEGIYMSVFMLSLMLAFLVKLPMYFTHLWLPKAHVEAPVAGSMVLAGVLLKLGGYGLMRMMSFFWGGFHTVYSVVGILSLWGAMITSLICLRQSDVKSLIAYSSVAHMGLLIGGLMSGVYWGWEGSLIIMLAHGVCSSGLFALAGLSYDILSSRSVVVNKGMLVLLPSLTFWWFLLSVCNLAGPPSLNLVGELFLISSILSYSDYLCFVIGVLSLFAAGYSLYLYVSTQHGKVSLYMNSTVINLSGRVNSMFFFHWVPLNLIIFKVDL</sequence>
<feature type="domain" description="NADH:quinone oxidoreductase/Mrp antiporter transmembrane" evidence="17">
    <location>
        <begin position="74"/>
        <end position="360"/>
    </location>
</feature>
<reference evidence="19" key="1">
    <citation type="journal article" date="2015" name="Mol. Phylogenet. Evol.">
        <title>Evolution of mitochondrial gene order in Annelida.</title>
        <authorList>
            <person name="Weigert A."/>
            <person name="Golombek A."/>
            <person name="Gerth M."/>
            <person name="Schwarz F."/>
            <person name="Struck T.H."/>
            <person name="Bleidorn C."/>
        </authorList>
    </citation>
    <scope>NUCLEOTIDE SEQUENCE</scope>
</reference>
<keyword evidence="7 16" id="KW-0812">Transmembrane</keyword>
<evidence type="ECO:0000256" key="8">
    <source>
        <dbReference type="ARBA" id="ARBA00022967"/>
    </source>
</evidence>
<evidence type="ECO:0000256" key="5">
    <source>
        <dbReference type="ARBA" id="ARBA00022448"/>
    </source>
</evidence>
<evidence type="ECO:0000256" key="2">
    <source>
        <dbReference type="ARBA" id="ARBA00009025"/>
    </source>
</evidence>
<dbReference type="InterPro" id="IPR001750">
    <property type="entry name" value="ND/Mrp_TM"/>
</dbReference>
<feature type="transmembrane region" description="Helical" evidence="16">
    <location>
        <begin position="20"/>
        <end position="41"/>
    </location>
</feature>
<evidence type="ECO:0000256" key="15">
    <source>
        <dbReference type="ARBA" id="ARBA00049551"/>
    </source>
</evidence>
<dbReference type="AlphaFoldDB" id="A0A0S2N0E1"/>
<keyword evidence="14 16" id="KW-0472">Membrane</keyword>
<feature type="transmembrane region" description="Helical" evidence="16">
    <location>
        <begin position="183"/>
        <end position="204"/>
    </location>
</feature>
<feature type="transmembrane region" description="Helical" evidence="16">
    <location>
        <begin position="273"/>
        <end position="297"/>
    </location>
</feature>
<feature type="transmembrane region" description="Helical" evidence="16">
    <location>
        <begin position="349"/>
        <end position="372"/>
    </location>
</feature>
<evidence type="ECO:0000256" key="14">
    <source>
        <dbReference type="ARBA" id="ARBA00023136"/>
    </source>
</evidence>
<geneLocation type="mitochondrion" evidence="19"/>
<keyword evidence="10 16" id="KW-1133">Transmembrane helix</keyword>
<evidence type="ECO:0000313" key="19">
    <source>
        <dbReference type="EMBL" id="ALO81698.1"/>
    </source>
</evidence>
<evidence type="ECO:0000256" key="1">
    <source>
        <dbReference type="ARBA" id="ARBA00004225"/>
    </source>
</evidence>
<dbReference type="InterPro" id="IPR000260">
    <property type="entry name" value="NADH4_N"/>
</dbReference>
<dbReference type="Pfam" id="PF01059">
    <property type="entry name" value="Oxidored_q5_N"/>
    <property type="match status" value="1"/>
</dbReference>
<keyword evidence="13 16" id="KW-0496">Mitochondrion</keyword>
<feature type="transmembrane region" description="Helical" evidence="16">
    <location>
        <begin position="393"/>
        <end position="412"/>
    </location>
</feature>
<feature type="transmembrane region" description="Helical" evidence="16">
    <location>
        <begin position="309"/>
        <end position="329"/>
    </location>
</feature>
<comment type="catalytic activity">
    <reaction evidence="15 16">
        <text>a ubiquinone + NADH + 5 H(+)(in) = a ubiquinol + NAD(+) + 4 H(+)(out)</text>
        <dbReference type="Rhea" id="RHEA:29091"/>
        <dbReference type="Rhea" id="RHEA-COMP:9565"/>
        <dbReference type="Rhea" id="RHEA-COMP:9566"/>
        <dbReference type="ChEBI" id="CHEBI:15378"/>
        <dbReference type="ChEBI" id="CHEBI:16389"/>
        <dbReference type="ChEBI" id="CHEBI:17976"/>
        <dbReference type="ChEBI" id="CHEBI:57540"/>
        <dbReference type="ChEBI" id="CHEBI:57945"/>
        <dbReference type="EC" id="7.1.1.2"/>
    </reaction>
</comment>
<dbReference type="GO" id="GO:0042773">
    <property type="term" value="P:ATP synthesis coupled electron transport"/>
    <property type="evidence" value="ECO:0007669"/>
    <property type="project" value="InterPro"/>
</dbReference>
<comment type="similarity">
    <text evidence="2 16">Belongs to the complex I subunit 4 family.</text>
</comment>
<evidence type="ECO:0000256" key="3">
    <source>
        <dbReference type="ARBA" id="ARBA00012944"/>
    </source>
</evidence>
<keyword evidence="8" id="KW-1278">Translocase</keyword>
<feature type="transmembrane region" description="Helical" evidence="16">
    <location>
        <begin position="53"/>
        <end position="73"/>
    </location>
</feature>
<dbReference type="RefSeq" id="YP_009192181.1">
    <property type="nucleotide sequence ID" value="NC_028712.1"/>
</dbReference>
<dbReference type="GO" id="GO:0048039">
    <property type="term" value="F:ubiquinone binding"/>
    <property type="evidence" value="ECO:0007669"/>
    <property type="project" value="TreeGrafter"/>
</dbReference>
<evidence type="ECO:0000256" key="9">
    <source>
        <dbReference type="ARBA" id="ARBA00022982"/>
    </source>
</evidence>
<dbReference type="GO" id="GO:0031966">
    <property type="term" value="C:mitochondrial membrane"/>
    <property type="evidence" value="ECO:0007669"/>
    <property type="project" value="UniProtKB-SubCell"/>
</dbReference>
<evidence type="ECO:0000256" key="11">
    <source>
        <dbReference type="ARBA" id="ARBA00023027"/>
    </source>
</evidence>
<dbReference type="Pfam" id="PF00361">
    <property type="entry name" value="Proton_antipo_M"/>
    <property type="match status" value="1"/>
</dbReference>
<evidence type="ECO:0000256" key="12">
    <source>
        <dbReference type="ARBA" id="ARBA00023075"/>
    </source>
</evidence>
<evidence type="ECO:0000256" key="10">
    <source>
        <dbReference type="ARBA" id="ARBA00022989"/>
    </source>
</evidence>
<dbReference type="PRINTS" id="PR01437">
    <property type="entry name" value="NUOXDRDTASE4"/>
</dbReference>
<dbReference type="GO" id="GO:0008137">
    <property type="term" value="F:NADH dehydrogenase (ubiquinone) activity"/>
    <property type="evidence" value="ECO:0007669"/>
    <property type="project" value="UniProtKB-UniRule"/>
</dbReference>
<dbReference type="GO" id="GO:0015990">
    <property type="term" value="P:electron transport coupled proton transport"/>
    <property type="evidence" value="ECO:0007669"/>
    <property type="project" value="TreeGrafter"/>
</dbReference>
<feature type="transmembrane region" description="Helical" evidence="16">
    <location>
        <begin position="216"/>
        <end position="238"/>
    </location>
</feature>
<feature type="domain" description="NADH:ubiquinone oxidoreductase chain 4 N-terminal" evidence="18">
    <location>
        <begin position="6"/>
        <end position="68"/>
    </location>
</feature>
<feature type="transmembrane region" description="Helical" evidence="16">
    <location>
        <begin position="79"/>
        <end position="98"/>
    </location>
</feature>
<keyword evidence="9 16" id="KW-0249">Electron transport</keyword>
<evidence type="ECO:0000256" key="16">
    <source>
        <dbReference type="RuleBase" id="RU003297"/>
    </source>
</evidence>
<dbReference type="InterPro" id="IPR003918">
    <property type="entry name" value="NADH_UbQ_OxRdtase"/>
</dbReference>
<name>A0A0S2N0E1_OWEFU</name>
<feature type="transmembrane region" description="Helical" evidence="16">
    <location>
        <begin position="110"/>
        <end position="130"/>
    </location>
</feature>
<organism evidence="19">
    <name type="scientific">Owenia fusiformis</name>
    <name type="common">Polychaete worm</name>
    <dbReference type="NCBI Taxonomy" id="6347"/>
    <lineage>
        <taxon>Eukaryota</taxon>
        <taxon>Metazoa</taxon>
        <taxon>Spiralia</taxon>
        <taxon>Lophotrochozoa</taxon>
        <taxon>Annelida</taxon>
        <taxon>Polychaeta</taxon>
        <taxon>Sedentaria</taxon>
        <taxon>Canalipalpata</taxon>
        <taxon>Sabellida</taxon>
        <taxon>Oweniida</taxon>
        <taxon>Oweniidae</taxon>
        <taxon>Owenia</taxon>
    </lineage>
</organism>
<dbReference type="PANTHER" id="PTHR43507">
    <property type="entry name" value="NADH-UBIQUINONE OXIDOREDUCTASE CHAIN 4"/>
    <property type="match status" value="1"/>
</dbReference>
<dbReference type="EC" id="7.1.1.2" evidence="3 16"/>
<evidence type="ECO:0000259" key="18">
    <source>
        <dbReference type="Pfam" id="PF01059"/>
    </source>
</evidence>
<evidence type="ECO:0000259" key="17">
    <source>
        <dbReference type="Pfam" id="PF00361"/>
    </source>
</evidence>